<evidence type="ECO:0000259" key="1">
    <source>
        <dbReference type="PROSITE" id="PS50112"/>
    </source>
</evidence>
<evidence type="ECO:0000313" key="2">
    <source>
        <dbReference type="EMBL" id="SDT77367.1"/>
    </source>
</evidence>
<organism evidence="2 3">
    <name type="scientific">Actinoplanes derwentensis</name>
    <dbReference type="NCBI Taxonomy" id="113562"/>
    <lineage>
        <taxon>Bacteria</taxon>
        <taxon>Bacillati</taxon>
        <taxon>Actinomycetota</taxon>
        <taxon>Actinomycetes</taxon>
        <taxon>Micromonosporales</taxon>
        <taxon>Micromonosporaceae</taxon>
        <taxon>Actinoplanes</taxon>
    </lineage>
</organism>
<protein>
    <submittedName>
        <fullName evidence="2">PAS domain S-box-containing protein</fullName>
    </submittedName>
</protein>
<dbReference type="NCBIfam" id="TIGR00229">
    <property type="entry name" value="sensory_box"/>
    <property type="match status" value="1"/>
</dbReference>
<proteinExistence type="predicted"/>
<dbReference type="InterPro" id="IPR000014">
    <property type="entry name" value="PAS"/>
</dbReference>
<dbReference type="STRING" id="113562.SAMN04489716_7930"/>
<reference evidence="2 3" key="1">
    <citation type="submission" date="2016-10" db="EMBL/GenBank/DDBJ databases">
        <authorList>
            <person name="de Groot N.N."/>
        </authorList>
    </citation>
    <scope>NUCLEOTIDE SEQUENCE [LARGE SCALE GENOMIC DNA]</scope>
    <source>
        <strain evidence="2 3">DSM 43941</strain>
    </source>
</reference>
<dbReference type="Pfam" id="PF08447">
    <property type="entry name" value="PAS_3"/>
    <property type="match status" value="1"/>
</dbReference>
<dbReference type="Proteomes" id="UP000198688">
    <property type="component" value="Chromosome I"/>
</dbReference>
<dbReference type="CDD" id="cd00130">
    <property type="entry name" value="PAS"/>
    <property type="match status" value="1"/>
</dbReference>
<dbReference type="OrthoDB" id="266313at2"/>
<evidence type="ECO:0000313" key="3">
    <source>
        <dbReference type="Proteomes" id="UP000198688"/>
    </source>
</evidence>
<dbReference type="EMBL" id="LT629758">
    <property type="protein sequence ID" value="SDT77367.1"/>
    <property type="molecule type" value="Genomic_DNA"/>
</dbReference>
<keyword evidence="3" id="KW-1185">Reference proteome</keyword>
<dbReference type="Gene3D" id="3.30.450.20">
    <property type="entry name" value="PAS domain"/>
    <property type="match status" value="1"/>
</dbReference>
<feature type="domain" description="PAS" evidence="1">
    <location>
        <begin position="26"/>
        <end position="77"/>
    </location>
</feature>
<dbReference type="InterPro" id="IPR035965">
    <property type="entry name" value="PAS-like_dom_sf"/>
</dbReference>
<dbReference type="AlphaFoldDB" id="A0A1H2D485"/>
<gene>
    <name evidence="2" type="ORF">SAMN04489716_7930</name>
</gene>
<dbReference type="SUPFAM" id="SSF55785">
    <property type="entry name" value="PYP-like sensor domain (PAS domain)"/>
    <property type="match status" value="1"/>
</dbReference>
<dbReference type="InterPro" id="IPR013655">
    <property type="entry name" value="PAS_fold_3"/>
</dbReference>
<name>A0A1H2D485_9ACTN</name>
<accession>A0A1H2D485</accession>
<dbReference type="RefSeq" id="WP_092553197.1">
    <property type="nucleotide sequence ID" value="NZ_BOMJ01000027.1"/>
</dbReference>
<dbReference type="PROSITE" id="PS50112">
    <property type="entry name" value="PAS"/>
    <property type="match status" value="1"/>
</dbReference>
<sequence>MKTTQVHPTGQERKFSDGELIVTKTDTRGILTYANDVFLRISALDEEEAIGQPHNLIRHPDMPRAVFKLLWDTLKEKREIFAYVVNLAADGAHYWVFAHVTPSFDDNGRVVGYHSNRRVPSRSAIAAAEELYGVLRAAERRHDRAAEAVAAGHAALQRVLAERGRTYDELVWDLSTNGRTR</sequence>